<dbReference type="STRING" id="243231.GSU2300"/>
<dbReference type="InParanoid" id="Q74AQ2"/>
<sequence length="38" mass="4327">MAALFHFRTSSTNPLPTRKAATTGITLPKHHYQRPFQC</sequence>
<dbReference type="EnsemblBacteria" id="AAR35676">
    <property type="protein sequence ID" value="AAR35676"/>
    <property type="gene ID" value="GSU2300"/>
</dbReference>
<organism evidence="2 3">
    <name type="scientific">Geobacter sulfurreducens (strain ATCC 51573 / DSM 12127 / PCA)</name>
    <dbReference type="NCBI Taxonomy" id="243231"/>
    <lineage>
        <taxon>Bacteria</taxon>
        <taxon>Pseudomonadati</taxon>
        <taxon>Thermodesulfobacteriota</taxon>
        <taxon>Desulfuromonadia</taxon>
        <taxon>Geobacterales</taxon>
        <taxon>Geobacteraceae</taxon>
        <taxon>Geobacter</taxon>
    </lineage>
</organism>
<dbReference type="AlphaFoldDB" id="Q74AQ2"/>
<reference evidence="2 3" key="2">
    <citation type="journal article" date="2012" name="BMC Genomics">
        <title>Comparative genomic analysis of Geobacter sulfurreducens KN400, a strain with enhanced capacity for extracellular electron transfer and electricity production.</title>
        <authorList>
            <person name="Butler J.E."/>
            <person name="Young N.D."/>
            <person name="Aklujkar M."/>
            <person name="Lovley D.R."/>
        </authorList>
    </citation>
    <scope>NUCLEOTIDE SEQUENCE [LARGE SCALE GENOMIC DNA]</scope>
    <source>
        <strain evidence="3">ATCC 51573 / DSM 12127 / PCA</strain>
    </source>
</reference>
<accession>Q74AQ2</accession>
<evidence type="ECO:0000313" key="2">
    <source>
        <dbReference type="EMBL" id="AAR35676.1"/>
    </source>
</evidence>
<reference evidence="2 3" key="1">
    <citation type="journal article" date="2003" name="Science">
        <title>Genome of Geobacter sulfurreducens: metal reduction in subsurface environments.</title>
        <authorList>
            <person name="Methe B.A."/>
            <person name="Nelson K.E."/>
            <person name="Eisen J.A."/>
            <person name="Paulsen I.T."/>
            <person name="Nelson W."/>
            <person name="Heidelberg J.F."/>
            <person name="Wu D."/>
            <person name="Wu M."/>
            <person name="Ward N."/>
            <person name="Beanan M.J."/>
            <person name="Dodson R.J."/>
            <person name="Madupu R."/>
            <person name="Brinkac L.M."/>
            <person name="Daugherty S.C."/>
            <person name="DeBoy R.T."/>
            <person name="Durkin A.S."/>
            <person name="Gwinn M."/>
            <person name="Kolonay J.F."/>
            <person name="Sullivan S.A."/>
            <person name="Haft D.H."/>
            <person name="Selengut J."/>
            <person name="Davidsen T.M."/>
            <person name="Zafar N."/>
            <person name="White O."/>
            <person name="Tran B."/>
            <person name="Romero C."/>
            <person name="Forberger H.A."/>
            <person name="Weidman J."/>
            <person name="Khouri H."/>
            <person name="Feldblyum T.V."/>
            <person name="Utterback T.R."/>
            <person name="Van Aken S.E."/>
            <person name="Lovley D.R."/>
            <person name="Fraser C.M."/>
        </authorList>
    </citation>
    <scope>NUCLEOTIDE SEQUENCE [LARGE SCALE GENOMIC DNA]</scope>
    <source>
        <strain evidence="3">ATCC 51573 / DSM 12127 / PCA</strain>
    </source>
</reference>
<dbReference type="KEGG" id="gsu:GSU2300"/>
<protein>
    <submittedName>
        <fullName evidence="2">Uncharacterized protein</fullName>
    </submittedName>
</protein>
<evidence type="ECO:0000313" key="3">
    <source>
        <dbReference type="Proteomes" id="UP000000577"/>
    </source>
</evidence>
<dbReference type="Proteomes" id="UP000000577">
    <property type="component" value="Chromosome"/>
</dbReference>
<dbReference type="EMBL" id="AE017180">
    <property type="protein sequence ID" value="AAR35676.1"/>
    <property type="molecule type" value="Genomic_DNA"/>
</dbReference>
<gene>
    <name evidence="2" type="ordered locus">GSU2300</name>
</gene>
<proteinExistence type="predicted"/>
<name>Q74AQ2_GEOSL</name>
<dbReference type="HOGENOM" id="CLU_3328322_0_0_7"/>
<keyword evidence="3" id="KW-1185">Reference proteome</keyword>
<evidence type="ECO:0000256" key="1">
    <source>
        <dbReference type="SAM" id="MobiDB-lite"/>
    </source>
</evidence>
<feature type="region of interest" description="Disordered" evidence="1">
    <location>
        <begin position="1"/>
        <end position="20"/>
    </location>
</feature>